<feature type="chain" id="PRO_5044369413" evidence="1">
    <location>
        <begin position="27"/>
        <end position="39"/>
    </location>
</feature>
<dbReference type="Proteomes" id="UP000515862">
    <property type="component" value="Unassembled WGS sequence"/>
</dbReference>
<evidence type="ECO:0000256" key="1">
    <source>
        <dbReference type="SAM" id="SignalP"/>
    </source>
</evidence>
<evidence type="ECO:0000313" key="2">
    <source>
        <dbReference type="EMBL" id="MBK5975197.1"/>
    </source>
</evidence>
<dbReference type="EMBL" id="JAEPVU010000013">
    <property type="protein sequence ID" value="MBK5975197.1"/>
    <property type="molecule type" value="Genomic_DNA"/>
</dbReference>
<dbReference type="RefSeq" id="WP_009968329.1">
    <property type="nucleotide sequence ID" value="NZ_AP019714.1"/>
</dbReference>
<feature type="signal peptide" evidence="1">
    <location>
        <begin position="1"/>
        <end position="26"/>
    </location>
</feature>
<dbReference type="InterPro" id="IPR025899">
    <property type="entry name" value="PhrC_PhrF"/>
</dbReference>
<keyword evidence="1" id="KW-0732">Signal</keyword>
<dbReference type="Pfam" id="PF11131">
    <property type="entry name" value="PhrC_PhrF"/>
    <property type="match status" value="1"/>
</dbReference>
<proteinExistence type="predicted"/>
<reference evidence="3" key="1">
    <citation type="submission" date="2020-08" db="EMBL/GenBank/DDBJ databases">
        <title>Complete Genome Sequence of type-strain Bacillus subtilis subsp. subtilis DSM10T.</title>
        <authorList>
            <person name="Lilge L."/>
            <person name="Hertel R."/>
            <person name="Morabbi Heravi K."/>
            <person name="Henkel M."/>
            <person name="Commichau F.M."/>
            <person name="Hausmann R."/>
        </authorList>
    </citation>
    <scope>NUCLEOTIDE SEQUENCE [LARGE SCALE GENOMIC DNA]</scope>
    <source>
        <strain evidence="3">DSM 10</strain>
    </source>
</reference>
<evidence type="ECO:0000313" key="4">
    <source>
        <dbReference type="Proteomes" id="UP000515862"/>
    </source>
</evidence>
<dbReference type="EMBL" id="CP060710">
    <property type="protein sequence ID" value="QNN28284.1"/>
    <property type="molecule type" value="Genomic_DNA"/>
</dbReference>
<protein>
    <submittedName>
        <fullName evidence="2">Phosphatase RapF inhibitor PhrF</fullName>
    </submittedName>
</protein>
<reference evidence="2" key="2">
    <citation type="submission" date="2020-10" db="EMBL/GenBank/DDBJ databases">
        <title>Complete genome sequence of type-strain Bacillus subtilis subsp. subtilis DSM 10.</title>
        <authorList>
            <person name="Lilge L."/>
            <person name="Hertel R."/>
            <person name="Morabbi Heravi K."/>
            <person name="Henkel M."/>
            <person name="Commichau F.M."/>
            <person name="Hausmann R."/>
        </authorList>
    </citation>
    <scope>NUCLEOTIDE SEQUENCE</scope>
    <source>
        <strain evidence="2">DSM 10</strain>
    </source>
</reference>
<gene>
    <name evidence="2" type="primary">phrF</name>
    <name evidence="2" type="ORF">H9S96_19720</name>
    <name evidence="3" type="ORF">H9S96_20125</name>
</gene>
<organism evidence="2 4">
    <name type="scientific">Bacillus subtilis subsp. subtilis</name>
    <dbReference type="NCBI Taxonomy" id="135461"/>
    <lineage>
        <taxon>Bacteria</taxon>
        <taxon>Bacillati</taxon>
        <taxon>Bacillota</taxon>
        <taxon>Bacilli</taxon>
        <taxon>Bacillales</taxon>
        <taxon>Bacillaceae</taxon>
        <taxon>Bacillus</taxon>
    </lineage>
</organism>
<sequence length="39" mass="4199">MKLKSKLLLSCLALSTVFVATTIANAPTHQIEVAQRGMI</sequence>
<dbReference type="AlphaFoldDB" id="A0A199WEM2"/>
<evidence type="ECO:0000313" key="3">
    <source>
        <dbReference type="EMBL" id="QNN28284.1"/>
    </source>
</evidence>
<accession>A0A199WEM2</accession>
<accession>A0A1Y0WZJ1</accession>
<name>A0A199WEM2_BACIU</name>
<dbReference type="GeneID" id="23678475"/>